<evidence type="ECO:0000313" key="1">
    <source>
        <dbReference type="EMBL" id="NLQ22081.1"/>
    </source>
</evidence>
<organism evidence="1 2">
    <name type="scientific">Shewanella oncorhynchi</name>
    <dbReference type="NCBI Taxonomy" id="2726434"/>
    <lineage>
        <taxon>Bacteria</taxon>
        <taxon>Pseudomonadati</taxon>
        <taxon>Pseudomonadota</taxon>
        <taxon>Gammaproteobacteria</taxon>
        <taxon>Alteromonadales</taxon>
        <taxon>Shewanellaceae</taxon>
        <taxon>Shewanella</taxon>
    </lineage>
</organism>
<dbReference type="Proteomes" id="UP000527352">
    <property type="component" value="Unassembled WGS sequence"/>
</dbReference>
<proteinExistence type="predicted"/>
<dbReference type="RefSeq" id="WP_105249914.1">
    <property type="nucleotide sequence ID" value="NZ_CP180478.1"/>
</dbReference>
<comment type="caution">
    <text evidence="1">The sequence shown here is derived from an EMBL/GenBank/DDBJ whole genome shotgun (WGS) entry which is preliminary data.</text>
</comment>
<keyword evidence="2" id="KW-1185">Reference proteome</keyword>
<name>A0ABX1KKD2_9GAMM</name>
<gene>
    <name evidence="1" type="ORF">HGO26_04165</name>
</gene>
<evidence type="ECO:0000313" key="2">
    <source>
        <dbReference type="Proteomes" id="UP000527352"/>
    </source>
</evidence>
<dbReference type="EMBL" id="JABAEB010000002">
    <property type="protein sequence ID" value="NLQ22081.1"/>
    <property type="molecule type" value="Genomic_DNA"/>
</dbReference>
<accession>A0ABX1KKD2</accession>
<sequence length="131" mass="15384">MKNFISKDLDIEEFKKRFDNTRESFINSLKTASKGYRNVRFFACDESGVPIKWVWDDETFTHNWEEGTLEDAIQFARHMINSGMYFAFMGCLSGSSDLDIWLTTFENPIKKPTWPSGKEPKFEIIHEVLTR</sequence>
<reference evidence="1 2" key="1">
    <citation type="submission" date="2020-04" db="EMBL/GenBank/DDBJ databases">
        <title>The first description of lens atrophy caused by putative novel Shewanella sp. that is a new emerging pathogen for cultured rainbow trout?</title>
        <authorList>
            <person name="Saticioglu I.B."/>
            <person name="Duman M."/>
            <person name="Altun S."/>
        </authorList>
    </citation>
    <scope>NUCLEOTIDE SEQUENCE [LARGE SCALE GENOMIC DNA]</scope>
    <source>
        <strain evidence="1 2">S-1</strain>
    </source>
</reference>
<protein>
    <submittedName>
        <fullName evidence="1">Uncharacterized protein</fullName>
    </submittedName>
</protein>